<sequence>MQIFQQIPGLCTMNTKNSEAILKLPGVFIPEIDPSTFTQSAFHSYVQNNQKKLNMKGYDSIRTLVYTDVHGGTGSASMLIPPGFMVLDAHGNNELGLEADCMVPSEYAKLHLQRADWQGLKIDNLPPHTVLIRAEVLWRNGSSFGQVPVRGKTFSLVLLVCIIGKVG</sequence>
<dbReference type="EMBL" id="ML769496">
    <property type="protein sequence ID" value="KAE9397524.1"/>
    <property type="molecule type" value="Genomic_DNA"/>
</dbReference>
<evidence type="ECO:0000313" key="2">
    <source>
        <dbReference type="Proteomes" id="UP000799118"/>
    </source>
</evidence>
<dbReference type="AlphaFoldDB" id="A0A6A4HKE3"/>
<proteinExistence type="predicted"/>
<name>A0A6A4HKE3_9AGAR</name>
<accession>A0A6A4HKE3</accession>
<keyword evidence="2" id="KW-1185">Reference proteome</keyword>
<organism evidence="1 2">
    <name type="scientific">Gymnopus androsaceus JB14</name>
    <dbReference type="NCBI Taxonomy" id="1447944"/>
    <lineage>
        <taxon>Eukaryota</taxon>
        <taxon>Fungi</taxon>
        <taxon>Dikarya</taxon>
        <taxon>Basidiomycota</taxon>
        <taxon>Agaricomycotina</taxon>
        <taxon>Agaricomycetes</taxon>
        <taxon>Agaricomycetidae</taxon>
        <taxon>Agaricales</taxon>
        <taxon>Marasmiineae</taxon>
        <taxon>Omphalotaceae</taxon>
        <taxon>Gymnopus</taxon>
    </lineage>
</organism>
<evidence type="ECO:0000313" key="1">
    <source>
        <dbReference type="EMBL" id="KAE9397524.1"/>
    </source>
</evidence>
<gene>
    <name evidence="1" type="ORF">BT96DRAFT_71445</name>
</gene>
<reference evidence="1" key="1">
    <citation type="journal article" date="2019" name="Environ. Microbiol.">
        <title>Fungal ecological strategies reflected in gene transcription - a case study of two litter decomposers.</title>
        <authorList>
            <person name="Barbi F."/>
            <person name="Kohler A."/>
            <person name="Barry K."/>
            <person name="Baskaran P."/>
            <person name="Daum C."/>
            <person name="Fauchery L."/>
            <person name="Ihrmark K."/>
            <person name="Kuo A."/>
            <person name="LaButti K."/>
            <person name="Lipzen A."/>
            <person name="Morin E."/>
            <person name="Grigoriev I.V."/>
            <person name="Henrissat B."/>
            <person name="Lindahl B."/>
            <person name="Martin F."/>
        </authorList>
    </citation>
    <scope>NUCLEOTIDE SEQUENCE</scope>
    <source>
        <strain evidence="1">JB14</strain>
    </source>
</reference>
<dbReference type="Proteomes" id="UP000799118">
    <property type="component" value="Unassembled WGS sequence"/>
</dbReference>
<protein>
    <submittedName>
        <fullName evidence="1">Uncharacterized protein</fullName>
    </submittedName>
</protein>